<keyword evidence="4" id="KW-0378">Hydrolase</keyword>
<dbReference type="GO" id="GO:0015074">
    <property type="term" value="P:DNA integration"/>
    <property type="evidence" value="ECO:0007669"/>
    <property type="project" value="UniProtKB-KW"/>
</dbReference>
<dbReference type="GO" id="GO:0004519">
    <property type="term" value="F:endonuclease activity"/>
    <property type="evidence" value="ECO:0007669"/>
    <property type="project" value="UniProtKB-KW"/>
</dbReference>
<dbReference type="Gene3D" id="2.40.70.10">
    <property type="entry name" value="Acid Proteases"/>
    <property type="match status" value="1"/>
</dbReference>
<dbReference type="Gene3D" id="3.10.10.10">
    <property type="entry name" value="HIV Type 1 Reverse Transcriptase, subunit A, domain 1"/>
    <property type="match status" value="1"/>
</dbReference>
<accession>A0A6J8AGS6</accession>
<evidence type="ECO:0000259" key="10">
    <source>
        <dbReference type="Pfam" id="PF00078"/>
    </source>
</evidence>
<dbReference type="InterPro" id="IPR021109">
    <property type="entry name" value="Peptidase_aspartic_dom_sf"/>
</dbReference>
<evidence type="ECO:0000256" key="7">
    <source>
        <dbReference type="ARBA" id="ARBA00022908"/>
    </source>
</evidence>
<dbReference type="Pfam" id="PF00078">
    <property type="entry name" value="RVT_1"/>
    <property type="match status" value="1"/>
</dbReference>
<dbReference type="Proteomes" id="UP000507470">
    <property type="component" value="Unassembled WGS sequence"/>
</dbReference>
<keyword evidence="6" id="KW-0694">RNA-binding</keyword>
<dbReference type="OrthoDB" id="10064107at2759"/>
<dbReference type="FunFam" id="3.30.70.270:FF:000020">
    <property type="entry name" value="Transposon Tf2-6 polyprotein-like Protein"/>
    <property type="match status" value="1"/>
</dbReference>
<evidence type="ECO:0000256" key="3">
    <source>
        <dbReference type="ARBA" id="ARBA00022722"/>
    </source>
</evidence>
<dbReference type="InterPro" id="IPR001969">
    <property type="entry name" value="Aspartic_peptidase_AS"/>
</dbReference>
<dbReference type="SUPFAM" id="SSF53098">
    <property type="entry name" value="Ribonuclease H-like"/>
    <property type="match status" value="1"/>
</dbReference>
<dbReference type="GO" id="GO:0004190">
    <property type="term" value="F:aspartic-type endopeptidase activity"/>
    <property type="evidence" value="ECO:0007669"/>
    <property type="project" value="InterPro"/>
</dbReference>
<dbReference type="Pfam" id="PF22938">
    <property type="entry name" value="Integrase_p58_C"/>
    <property type="match status" value="1"/>
</dbReference>
<dbReference type="GO" id="GO:0006508">
    <property type="term" value="P:proteolysis"/>
    <property type="evidence" value="ECO:0007669"/>
    <property type="project" value="InterPro"/>
</dbReference>
<dbReference type="InterPro" id="IPR036397">
    <property type="entry name" value="RNaseH_sf"/>
</dbReference>
<keyword evidence="9" id="KW-0511">Multifunctional enzyme</keyword>
<proteinExistence type="predicted"/>
<reference evidence="13 14" key="1">
    <citation type="submission" date="2020-06" db="EMBL/GenBank/DDBJ databases">
        <authorList>
            <person name="Li R."/>
            <person name="Bekaert M."/>
        </authorList>
    </citation>
    <scope>NUCLEOTIDE SEQUENCE [LARGE SCALE GENOMIC DNA]</scope>
    <source>
        <strain evidence="14">wild</strain>
    </source>
</reference>
<keyword evidence="5" id="KW-0460">Magnesium</keyword>
<dbReference type="PANTHER" id="PTHR37984">
    <property type="entry name" value="PROTEIN CBG26694"/>
    <property type="match status" value="1"/>
</dbReference>
<dbReference type="CDD" id="cd09274">
    <property type="entry name" value="RNase_HI_RT_Ty3"/>
    <property type="match status" value="1"/>
</dbReference>
<dbReference type="Pfam" id="PF17919">
    <property type="entry name" value="RT_RNaseH_2"/>
    <property type="match status" value="1"/>
</dbReference>
<keyword evidence="8" id="KW-0695">RNA-directed DNA polymerase</keyword>
<keyword evidence="1" id="KW-0808">Transferase</keyword>
<dbReference type="InterPro" id="IPR043128">
    <property type="entry name" value="Rev_trsase/Diguanyl_cyclase"/>
</dbReference>
<dbReference type="InterPro" id="IPR050951">
    <property type="entry name" value="Retrovirus_Pol_polyprotein"/>
</dbReference>
<dbReference type="InterPro" id="IPR041577">
    <property type="entry name" value="RT_RNaseH_2"/>
</dbReference>
<dbReference type="Gene3D" id="3.30.70.270">
    <property type="match status" value="2"/>
</dbReference>
<dbReference type="GO" id="GO:0003723">
    <property type="term" value="F:RNA binding"/>
    <property type="evidence" value="ECO:0007669"/>
    <property type="project" value="UniProtKB-KW"/>
</dbReference>
<dbReference type="InterPro" id="IPR043502">
    <property type="entry name" value="DNA/RNA_pol_sf"/>
</dbReference>
<keyword evidence="7" id="KW-0229">DNA integration</keyword>
<dbReference type="InterPro" id="IPR000477">
    <property type="entry name" value="RT_dom"/>
</dbReference>
<gene>
    <name evidence="13" type="ORF">MCOR_6590</name>
</gene>
<dbReference type="SUPFAM" id="SSF56672">
    <property type="entry name" value="DNA/RNA polymerases"/>
    <property type="match status" value="1"/>
</dbReference>
<organism evidence="13 14">
    <name type="scientific">Mytilus coruscus</name>
    <name type="common">Sea mussel</name>
    <dbReference type="NCBI Taxonomy" id="42192"/>
    <lineage>
        <taxon>Eukaryota</taxon>
        <taxon>Metazoa</taxon>
        <taxon>Spiralia</taxon>
        <taxon>Lophotrochozoa</taxon>
        <taxon>Mollusca</taxon>
        <taxon>Bivalvia</taxon>
        <taxon>Autobranchia</taxon>
        <taxon>Pteriomorphia</taxon>
        <taxon>Mytilida</taxon>
        <taxon>Mytiloidea</taxon>
        <taxon>Mytilidae</taxon>
        <taxon>Mytilinae</taxon>
        <taxon>Mytilus</taxon>
    </lineage>
</organism>
<keyword evidence="2" id="KW-0548">Nucleotidyltransferase</keyword>
<evidence type="ECO:0000256" key="1">
    <source>
        <dbReference type="ARBA" id="ARBA00022679"/>
    </source>
</evidence>
<feature type="domain" description="Reverse transcriptase/retrotransposon-derived protein RNase H-like" evidence="11">
    <location>
        <begin position="467"/>
        <end position="539"/>
    </location>
</feature>
<keyword evidence="3" id="KW-0540">Nuclease</keyword>
<evidence type="ECO:0000256" key="5">
    <source>
        <dbReference type="ARBA" id="ARBA00022842"/>
    </source>
</evidence>
<dbReference type="InterPro" id="IPR012337">
    <property type="entry name" value="RNaseH-like_sf"/>
</dbReference>
<sequence>MLVDSGASVSILRKDFFDSLVLENRPQVMPVRMNLLTATGAASEFIGKVNLEIKLGTHVFKHEFLLSEIKDMAILVMDFLMTNSIDVLFSKGCLRIKDEFITCFTNKGDSSCCRISIAETVDIPPDSEMLIKGMPCGPVIFNEVGLVETNKSFIEKTGLLLARVVVQPNSNIIPLRVANFSTEPVKVYKNTIVGTFEPVDIETFEVSTVSRVNCAEIKTEVGIPDHLKCVFEKSSKDLDNIEVKKLKEFLCSYQDVFSKSPSDIGHTEIVNHKINTGNAKPIKLKPYRLPLAKREVAEKAIQDMASRGIIEPSSSAWCSPVVMVTKKKDQSIRFCIDFRKINDITEKDCQPIPRIEDTLDALSGSKWFSTLDMRSGYWQCGLDEKDREKTAFAIPGSGLWQFKVLCFGLCGAPATFERPCKIGPPKNVKDVRSFIGLCSYYRRFVENFSTIAKTLHQLTEKCKKFEWTEACNCSFEHLKKLLISAPVLGYPINDGGFILDTDASNVGMGAVLSQIQDREERVIGYFSKTFSKSERNYCHPKRTAGYFRTDHRSLRWLVNFKNPEGQLARWLETLGAYDFQIIHRPGRIHSNADALSRRPCPDDCSYCSKVEDKFLNVGLGEVEINNEISTKEVVVKSVEVDDTNTLSGAVKVEGSQHLETSKKKEAAQVYASYRSDDLNTFKSCTKHENESMNISDKVKDESGFALKASYDVGKSSSSEIFNVPNLKRSEEMKGKSRSARETSVDVCKSKTNENIINQRIGVVKTRSMKSHQLDQQKPSSSSPMHDEQFVEIDFDLENEQENDPVLKIIRGWLVNNLKPIWSEISKFSPIIKYFWNRIESFEIRDGILCRKWESERGDNVTWQKVIPENLKECVLKQLHNSVTGGHLDIDKTRTTVMRPQSDGMAERFMRTLENMLSSFVSNHQKDWDKFVPILMMAYRSAEHESTGVSPCRMMYGCEINLPEDLLFGKSPDGPKSSISDFVNDLEHTLLTVHEFARTNLNFASDVMKKNYDHNIHLKLFNPGDPVWYYQYQRKFGVNPKFQRPWHGPFVVTHRLNDVLYRIQLGPKKKPKVVHHDKLKPYLGDHGPTWFS</sequence>
<feature type="domain" description="Reverse transcriptase" evidence="10">
    <location>
        <begin position="326"/>
        <end position="418"/>
    </location>
</feature>
<evidence type="ECO:0000256" key="4">
    <source>
        <dbReference type="ARBA" id="ARBA00022759"/>
    </source>
</evidence>
<evidence type="ECO:0000256" key="8">
    <source>
        <dbReference type="ARBA" id="ARBA00022918"/>
    </source>
</evidence>
<evidence type="ECO:0000259" key="11">
    <source>
        <dbReference type="Pfam" id="PF17919"/>
    </source>
</evidence>
<dbReference type="EMBL" id="CACVKT020001214">
    <property type="protein sequence ID" value="CAC5366188.1"/>
    <property type="molecule type" value="Genomic_DNA"/>
</dbReference>
<evidence type="ECO:0000256" key="9">
    <source>
        <dbReference type="ARBA" id="ARBA00023268"/>
    </source>
</evidence>
<keyword evidence="14" id="KW-1185">Reference proteome</keyword>
<dbReference type="PANTHER" id="PTHR37984:SF5">
    <property type="entry name" value="PROTEIN NYNRIN-LIKE"/>
    <property type="match status" value="1"/>
</dbReference>
<dbReference type="CDD" id="cd00303">
    <property type="entry name" value="retropepsin_like"/>
    <property type="match status" value="1"/>
</dbReference>
<evidence type="ECO:0008006" key="15">
    <source>
        <dbReference type="Google" id="ProtNLM"/>
    </source>
</evidence>
<name>A0A6J8AGS6_MYTCO</name>
<feature type="domain" description="Integrase p58-like C-terminal" evidence="12">
    <location>
        <begin position="1047"/>
        <end position="1080"/>
    </location>
</feature>
<evidence type="ECO:0000256" key="6">
    <source>
        <dbReference type="ARBA" id="ARBA00022884"/>
    </source>
</evidence>
<protein>
    <recommendedName>
        <fullName evidence="15">Integrase catalytic domain-containing protein</fullName>
    </recommendedName>
</protein>
<evidence type="ECO:0000313" key="13">
    <source>
        <dbReference type="EMBL" id="CAC5366188.1"/>
    </source>
</evidence>
<dbReference type="InterPro" id="IPR054465">
    <property type="entry name" value="Integrase_p58-like_C"/>
</dbReference>
<dbReference type="GO" id="GO:0003964">
    <property type="term" value="F:RNA-directed DNA polymerase activity"/>
    <property type="evidence" value="ECO:0007669"/>
    <property type="project" value="UniProtKB-KW"/>
</dbReference>
<dbReference type="PROSITE" id="PS00141">
    <property type="entry name" value="ASP_PROTEASE"/>
    <property type="match status" value="1"/>
</dbReference>
<keyword evidence="4" id="KW-0255">Endonuclease</keyword>
<dbReference type="FunFam" id="1.10.340.70:FF:000001">
    <property type="entry name" value="Retrovirus-related Pol polyprotein from transposon gypsy-like Protein"/>
    <property type="match status" value="1"/>
</dbReference>
<dbReference type="AlphaFoldDB" id="A0A6J8AGS6"/>
<dbReference type="CDD" id="cd01647">
    <property type="entry name" value="RT_LTR"/>
    <property type="match status" value="1"/>
</dbReference>
<evidence type="ECO:0000313" key="14">
    <source>
        <dbReference type="Proteomes" id="UP000507470"/>
    </source>
</evidence>
<dbReference type="Gene3D" id="3.30.420.10">
    <property type="entry name" value="Ribonuclease H-like superfamily/Ribonuclease H"/>
    <property type="match status" value="1"/>
</dbReference>
<evidence type="ECO:0000256" key="2">
    <source>
        <dbReference type="ARBA" id="ARBA00022695"/>
    </source>
</evidence>
<evidence type="ECO:0000259" key="12">
    <source>
        <dbReference type="Pfam" id="PF22938"/>
    </source>
</evidence>